<name>A0A517QT25_9PLAN</name>
<dbReference type="EMBL" id="CP036267">
    <property type="protein sequence ID" value="QDT34791.1"/>
    <property type="molecule type" value="Genomic_DNA"/>
</dbReference>
<evidence type="ECO:0000313" key="2">
    <source>
        <dbReference type="Proteomes" id="UP000315724"/>
    </source>
</evidence>
<dbReference type="OrthoDB" id="277143at2"/>
<dbReference type="AlphaFoldDB" id="A0A517QT25"/>
<sequence length="102" mass="11742">MQEIDRALESFDELHSFVHQTLCESENLLSDQFETRKSPLVIKDRVCAIEYRLRGPRSLKLAAIWAADTNVIYFYDARGERNLKVKLTTRLPALELDESTAA</sequence>
<protein>
    <submittedName>
        <fullName evidence="1">Uncharacterized protein</fullName>
    </submittedName>
</protein>
<gene>
    <name evidence="1" type="ORF">Mal48_40630</name>
</gene>
<reference evidence="1 2" key="1">
    <citation type="submission" date="2019-02" db="EMBL/GenBank/DDBJ databases">
        <title>Deep-cultivation of Planctomycetes and their phenomic and genomic characterization uncovers novel biology.</title>
        <authorList>
            <person name="Wiegand S."/>
            <person name="Jogler M."/>
            <person name="Boedeker C."/>
            <person name="Pinto D."/>
            <person name="Vollmers J."/>
            <person name="Rivas-Marin E."/>
            <person name="Kohn T."/>
            <person name="Peeters S.H."/>
            <person name="Heuer A."/>
            <person name="Rast P."/>
            <person name="Oberbeckmann S."/>
            <person name="Bunk B."/>
            <person name="Jeske O."/>
            <person name="Meyerdierks A."/>
            <person name="Storesund J.E."/>
            <person name="Kallscheuer N."/>
            <person name="Luecker S."/>
            <person name="Lage O.M."/>
            <person name="Pohl T."/>
            <person name="Merkel B.J."/>
            <person name="Hornburger P."/>
            <person name="Mueller R.-W."/>
            <person name="Bruemmer F."/>
            <person name="Labrenz M."/>
            <person name="Spormann A.M."/>
            <person name="Op den Camp H."/>
            <person name="Overmann J."/>
            <person name="Amann R."/>
            <person name="Jetten M.S.M."/>
            <person name="Mascher T."/>
            <person name="Medema M.H."/>
            <person name="Devos D.P."/>
            <person name="Kaster A.-K."/>
            <person name="Ovreas L."/>
            <person name="Rohde M."/>
            <person name="Galperin M.Y."/>
            <person name="Jogler C."/>
        </authorList>
    </citation>
    <scope>NUCLEOTIDE SEQUENCE [LARGE SCALE GENOMIC DNA]</scope>
    <source>
        <strain evidence="1 2">Mal48</strain>
    </source>
</reference>
<keyword evidence="2" id="KW-1185">Reference proteome</keyword>
<dbReference type="KEGG" id="tpol:Mal48_40630"/>
<organism evidence="1 2">
    <name type="scientific">Thalassoglobus polymorphus</name>
    <dbReference type="NCBI Taxonomy" id="2527994"/>
    <lineage>
        <taxon>Bacteria</taxon>
        <taxon>Pseudomonadati</taxon>
        <taxon>Planctomycetota</taxon>
        <taxon>Planctomycetia</taxon>
        <taxon>Planctomycetales</taxon>
        <taxon>Planctomycetaceae</taxon>
        <taxon>Thalassoglobus</taxon>
    </lineage>
</organism>
<accession>A0A517QT25</accession>
<dbReference type="RefSeq" id="WP_145203287.1">
    <property type="nucleotide sequence ID" value="NZ_CP036267.1"/>
</dbReference>
<proteinExistence type="predicted"/>
<evidence type="ECO:0000313" key="1">
    <source>
        <dbReference type="EMBL" id="QDT34791.1"/>
    </source>
</evidence>
<dbReference type="Proteomes" id="UP000315724">
    <property type="component" value="Chromosome"/>
</dbReference>